<dbReference type="InterPro" id="IPR007246">
    <property type="entry name" value="Gaa1"/>
</dbReference>
<feature type="transmembrane region" description="Helical" evidence="1">
    <location>
        <begin position="475"/>
        <end position="501"/>
    </location>
</feature>
<protein>
    <submittedName>
        <fullName evidence="2">Gaa1-domain-containing protein</fullName>
    </submittedName>
</protein>
<dbReference type="OrthoDB" id="445301at2759"/>
<keyword evidence="3" id="KW-1185">Reference proteome</keyword>
<feature type="transmembrane region" description="Helical" evidence="1">
    <location>
        <begin position="588"/>
        <end position="606"/>
    </location>
</feature>
<dbReference type="GO" id="GO:0042765">
    <property type="term" value="C:GPI-anchor transamidase complex"/>
    <property type="evidence" value="ECO:0007669"/>
    <property type="project" value="InterPro"/>
</dbReference>
<accession>A0A165H6X6</accession>
<reference evidence="2 3" key="1">
    <citation type="journal article" date="2016" name="Mol. Biol. Evol.">
        <title>Comparative Genomics of Early-Diverging Mushroom-Forming Fungi Provides Insights into the Origins of Lignocellulose Decay Capabilities.</title>
        <authorList>
            <person name="Nagy L.G."/>
            <person name="Riley R."/>
            <person name="Tritt A."/>
            <person name="Adam C."/>
            <person name="Daum C."/>
            <person name="Floudas D."/>
            <person name="Sun H."/>
            <person name="Yadav J.S."/>
            <person name="Pangilinan J."/>
            <person name="Larsson K.H."/>
            <person name="Matsuura K."/>
            <person name="Barry K."/>
            <person name="Labutti K."/>
            <person name="Kuo R."/>
            <person name="Ohm R.A."/>
            <person name="Bhattacharya S.S."/>
            <person name="Shirouzu T."/>
            <person name="Yoshinaga Y."/>
            <person name="Martin F.M."/>
            <person name="Grigoriev I.V."/>
            <person name="Hibbett D.S."/>
        </authorList>
    </citation>
    <scope>NUCLEOTIDE SEQUENCE [LARGE SCALE GENOMIC DNA]</scope>
    <source>
        <strain evidence="2 3">93-53</strain>
    </source>
</reference>
<organism evidence="2 3">
    <name type="scientific">Laetiporus sulphureus 93-53</name>
    <dbReference type="NCBI Taxonomy" id="1314785"/>
    <lineage>
        <taxon>Eukaryota</taxon>
        <taxon>Fungi</taxon>
        <taxon>Dikarya</taxon>
        <taxon>Basidiomycota</taxon>
        <taxon>Agaricomycotina</taxon>
        <taxon>Agaricomycetes</taxon>
        <taxon>Polyporales</taxon>
        <taxon>Laetiporus</taxon>
    </lineage>
</organism>
<keyword evidence="1" id="KW-1133">Transmembrane helix</keyword>
<evidence type="ECO:0000313" key="3">
    <source>
        <dbReference type="Proteomes" id="UP000076871"/>
    </source>
</evidence>
<dbReference type="GO" id="GO:0016255">
    <property type="term" value="P:attachment of GPI anchor to protein"/>
    <property type="evidence" value="ECO:0007669"/>
    <property type="project" value="TreeGrafter"/>
</dbReference>
<dbReference type="Pfam" id="PF04114">
    <property type="entry name" value="Gaa1"/>
    <property type="match status" value="1"/>
</dbReference>
<dbReference type="PANTHER" id="PTHR13304:SF0">
    <property type="entry name" value="GLYCOSYLPHOSPHATIDYLINOSITOL ANCHOR ATTACHMENT 1 PROTEIN"/>
    <property type="match status" value="1"/>
</dbReference>
<gene>
    <name evidence="2" type="ORF">LAESUDRAFT_264445</name>
</gene>
<feature type="transmembrane region" description="Helical" evidence="1">
    <location>
        <begin position="35"/>
        <end position="58"/>
    </location>
</feature>
<dbReference type="FunCoup" id="A0A165H6X6">
    <property type="interactions" value="273"/>
</dbReference>
<feature type="transmembrane region" description="Helical" evidence="1">
    <location>
        <begin position="507"/>
        <end position="527"/>
    </location>
</feature>
<feature type="transmembrane region" description="Helical" evidence="1">
    <location>
        <begin position="402"/>
        <end position="435"/>
    </location>
</feature>
<dbReference type="Proteomes" id="UP000076871">
    <property type="component" value="Unassembled WGS sequence"/>
</dbReference>
<name>A0A165H6X6_9APHY</name>
<dbReference type="GeneID" id="63818810"/>
<keyword evidence="1" id="KW-0812">Transmembrane</keyword>
<dbReference type="AlphaFoldDB" id="A0A165H6X6"/>
<dbReference type="PANTHER" id="PTHR13304">
    <property type="entry name" value="GLYCOSYLPHOSPHATIDYLINOSITOL ANCHOR ATTACHMENT 1 PROTEIN"/>
    <property type="match status" value="1"/>
</dbReference>
<dbReference type="InParanoid" id="A0A165H6X6"/>
<proteinExistence type="predicted"/>
<feature type="transmembrane region" description="Helical" evidence="1">
    <location>
        <begin position="621"/>
        <end position="644"/>
    </location>
</feature>
<dbReference type="RefSeq" id="XP_040769066.1">
    <property type="nucleotide sequence ID" value="XM_040901778.1"/>
</dbReference>
<sequence length="649" mass="72554">MLLTVAVRKVTTKLRNYFQPQGDRHASRLRRRRKLVGYLWSSLPTVILVLLIVGYAWLLAIASPMLGQRTYIDENALQPGQVNMNWNWADVQRADEYLAELERLRDLNATSEEIAEFVKTEFEKQGIPASTQHYTFHTLAGLKEGSNAYGIFHSPRASGSEAMLISASWLSRTGEGDGTLNLRGVSTVLSLAAFLKGYSLWAKDLIFVISDGYLDGMRAWVTAYHGTSQENLQAEPLDLSSGVIWTALNIDYPGHSFSHLGVFFEGLNGRLPNQDLFNSFQLISRYSGGVPVVLYDHLDTREDNARKDGCSFLPDWFSSFLKQSPALNEYCYRMRNILRHMGYQARGRASGVHGLMHQYRIDAITLFAVPAPGPHGFHSLGRIIESTLRTMNNLLERLHASFFFYLLVGTTMFLKVGLYLPSAVLISAAMLFAGLREWVNAGSILTEEFFGVVEEKGTVEVPPKRGHRSSRRRPVLRALTVMIATHALGVALFCCINSRWFLINQNVYSVLLLCVIFGLSSTCLLFTKPPSSEVAPLICLLKSLNLCLASTVTSVISVLNFSLAATLAATLGLPLCYSSSSPDWRIRILKYAFHVLLALGWLLVMHDEVRRAIIDWELLRVWFAPFVCVVYVPLMLQAAIVCLLPQDAS</sequence>
<evidence type="ECO:0000256" key="1">
    <source>
        <dbReference type="SAM" id="Phobius"/>
    </source>
</evidence>
<keyword evidence="1" id="KW-0472">Membrane</keyword>
<dbReference type="STRING" id="1314785.A0A165H6X6"/>
<dbReference type="EMBL" id="KV427607">
    <property type="protein sequence ID" value="KZT11326.1"/>
    <property type="molecule type" value="Genomic_DNA"/>
</dbReference>
<evidence type="ECO:0000313" key="2">
    <source>
        <dbReference type="EMBL" id="KZT11326.1"/>
    </source>
</evidence>